<keyword evidence="2" id="KW-1185">Reference proteome</keyword>
<name>A0A4Y7PW82_9AGAM</name>
<dbReference type="VEuPathDB" id="FungiDB:BD410DRAFT_468055"/>
<reference evidence="1 2" key="1">
    <citation type="submission" date="2018-06" db="EMBL/GenBank/DDBJ databases">
        <title>A transcriptomic atlas of mushroom development highlights an independent origin of complex multicellularity.</title>
        <authorList>
            <consortium name="DOE Joint Genome Institute"/>
            <person name="Krizsan K."/>
            <person name="Almasi E."/>
            <person name="Merenyi Z."/>
            <person name="Sahu N."/>
            <person name="Viragh M."/>
            <person name="Koszo T."/>
            <person name="Mondo S."/>
            <person name="Kiss B."/>
            <person name="Balint B."/>
            <person name="Kues U."/>
            <person name="Barry K."/>
            <person name="Hegedus J.C."/>
            <person name="Henrissat B."/>
            <person name="Johnson J."/>
            <person name="Lipzen A."/>
            <person name="Ohm R."/>
            <person name="Nagy I."/>
            <person name="Pangilinan J."/>
            <person name="Yan J."/>
            <person name="Xiong Y."/>
            <person name="Grigoriev I.V."/>
            <person name="Hibbett D.S."/>
            <person name="Nagy L.G."/>
        </authorList>
    </citation>
    <scope>NUCLEOTIDE SEQUENCE [LARGE SCALE GENOMIC DNA]</scope>
    <source>
        <strain evidence="1 2">SZMC22713</strain>
    </source>
</reference>
<dbReference type="AlphaFoldDB" id="A0A4Y7PW82"/>
<organism evidence="1 2">
    <name type="scientific">Rickenella mellea</name>
    <dbReference type="NCBI Taxonomy" id="50990"/>
    <lineage>
        <taxon>Eukaryota</taxon>
        <taxon>Fungi</taxon>
        <taxon>Dikarya</taxon>
        <taxon>Basidiomycota</taxon>
        <taxon>Agaricomycotina</taxon>
        <taxon>Agaricomycetes</taxon>
        <taxon>Hymenochaetales</taxon>
        <taxon>Rickenellaceae</taxon>
        <taxon>Rickenella</taxon>
    </lineage>
</organism>
<evidence type="ECO:0000313" key="2">
    <source>
        <dbReference type="Proteomes" id="UP000294933"/>
    </source>
</evidence>
<gene>
    <name evidence="1" type="ORF">BD410DRAFT_468055</name>
</gene>
<dbReference type="Proteomes" id="UP000294933">
    <property type="component" value="Unassembled WGS sequence"/>
</dbReference>
<sequence>MGDRRSMFPAGPEHGLQIGLIKTLSPLCYLARFPEHSPIDGRFATDISTGKVCLHVVRIGFRSCCSHPQNVGHSARTREASKGVYRMCHGHHTSPSNNYVGRNGRAYDRRSAVIEVRVIAILAKGRWRCLEAALDGMDGRYKKNYGNTRCKSFSVARIWSRHRRYSTFDGTPYGSHRNFPRRCMAKVAAWNTWTQKG</sequence>
<proteinExistence type="predicted"/>
<accession>A0A4Y7PW82</accession>
<evidence type="ECO:0000313" key="1">
    <source>
        <dbReference type="EMBL" id="TDL18790.1"/>
    </source>
</evidence>
<protein>
    <submittedName>
        <fullName evidence="1">Uncharacterized protein</fullName>
    </submittedName>
</protein>
<dbReference type="EMBL" id="ML170204">
    <property type="protein sequence ID" value="TDL18790.1"/>
    <property type="molecule type" value="Genomic_DNA"/>
</dbReference>